<reference evidence="3" key="1">
    <citation type="journal article" date="2019" name="Int. J. Syst. Evol. Microbiol.">
        <title>The Global Catalogue of Microorganisms (GCM) 10K type strain sequencing project: providing services to taxonomists for standard genome sequencing and annotation.</title>
        <authorList>
            <consortium name="The Broad Institute Genomics Platform"/>
            <consortium name="The Broad Institute Genome Sequencing Center for Infectious Disease"/>
            <person name="Wu L."/>
            <person name="Ma J."/>
        </authorList>
    </citation>
    <scope>NUCLEOTIDE SEQUENCE [LARGE SCALE GENOMIC DNA]</scope>
    <source>
        <strain evidence="3">ICMP 6774ER</strain>
    </source>
</reference>
<sequence>MLKRRITLAVAATGAAALVAVAGCGSTGSTASGAVPIQAKLAAAEVLEQAAQKTQEVTSYTVDGVVDVTHPQEGTGKVQGRMVYQSKPQLAADLTLDTANFGGQSLPGGARAVLQGDNVYVKVETLNKVLGATKPWIKIPVSEGGAEAKQFLDQVQRFDLANVTKLVTASQNVKQVGTESVSGVDTTHYGGTFPVDTAVAQLPAEEQAQAKEHLAELQNVTFDIWVGSDGLPRKLTMSGEEKGGKFNANLFFKGFNEPVSIAAPPADQVGDLPRN</sequence>
<dbReference type="Proteomes" id="UP001597368">
    <property type="component" value="Unassembled WGS sequence"/>
</dbReference>
<keyword evidence="3" id="KW-1185">Reference proteome</keyword>
<keyword evidence="1" id="KW-0732">Signal</keyword>
<dbReference type="PROSITE" id="PS51257">
    <property type="entry name" value="PROKAR_LIPOPROTEIN"/>
    <property type="match status" value="1"/>
</dbReference>
<gene>
    <name evidence="2" type="ORF">ACFSKW_16135</name>
</gene>
<evidence type="ECO:0000313" key="3">
    <source>
        <dbReference type="Proteomes" id="UP001597368"/>
    </source>
</evidence>
<protein>
    <submittedName>
        <fullName evidence="2">DUF1396 domain-containing protein</fullName>
    </submittedName>
</protein>
<comment type="caution">
    <text evidence="2">The sequence shown here is derived from an EMBL/GenBank/DDBJ whole genome shotgun (WGS) entry which is preliminary data.</text>
</comment>
<feature type="chain" id="PRO_5045143671" evidence="1">
    <location>
        <begin position="23"/>
        <end position="275"/>
    </location>
</feature>
<feature type="signal peptide" evidence="1">
    <location>
        <begin position="1"/>
        <end position="22"/>
    </location>
</feature>
<accession>A0ABW4STT8</accession>
<dbReference type="RefSeq" id="WP_379573054.1">
    <property type="nucleotide sequence ID" value="NZ_JBHUFV010000023.1"/>
</dbReference>
<dbReference type="InterPro" id="IPR029046">
    <property type="entry name" value="LolA/LolB/LppX"/>
</dbReference>
<proteinExistence type="predicted"/>
<organism evidence="2 3">
    <name type="scientific">Nonomuraea mangrovi</name>
    <dbReference type="NCBI Taxonomy" id="2316207"/>
    <lineage>
        <taxon>Bacteria</taxon>
        <taxon>Bacillati</taxon>
        <taxon>Actinomycetota</taxon>
        <taxon>Actinomycetes</taxon>
        <taxon>Streptosporangiales</taxon>
        <taxon>Streptosporangiaceae</taxon>
        <taxon>Nonomuraea</taxon>
    </lineage>
</organism>
<name>A0ABW4STT8_9ACTN</name>
<evidence type="ECO:0000256" key="1">
    <source>
        <dbReference type="SAM" id="SignalP"/>
    </source>
</evidence>
<dbReference type="EMBL" id="JBHUFV010000023">
    <property type="protein sequence ID" value="MFD1933005.1"/>
    <property type="molecule type" value="Genomic_DNA"/>
</dbReference>
<evidence type="ECO:0000313" key="2">
    <source>
        <dbReference type="EMBL" id="MFD1933005.1"/>
    </source>
</evidence>
<dbReference type="Gene3D" id="2.50.20.20">
    <property type="match status" value="1"/>
</dbReference>
<dbReference type="SUPFAM" id="SSF89392">
    <property type="entry name" value="Prokaryotic lipoproteins and lipoprotein localization factors"/>
    <property type="match status" value="1"/>
</dbReference>